<dbReference type="EMBL" id="LS992241">
    <property type="protein sequence ID" value="SYX87467.1"/>
    <property type="molecule type" value="Genomic_DNA"/>
</dbReference>
<reference evidence="2" key="1">
    <citation type="submission" date="2018-08" db="EMBL/GenBank/DDBJ databases">
        <authorList>
            <person name="Chevrot R."/>
        </authorList>
    </citation>
    <scope>NUCLEOTIDE SEQUENCE [LARGE SCALE GENOMIC DNA]</scope>
</reference>
<accession>A0A383RKB5</accession>
<evidence type="ECO:0000313" key="2">
    <source>
        <dbReference type="Proteomes" id="UP000304148"/>
    </source>
</evidence>
<gene>
    <name evidence="1" type="ORF">PBLR_15897</name>
</gene>
<sequence>MTTLYSDLRTNVNVKHSISTLQQLLASLTQQEVIACHIPFIEHTIYPEHSIFIYTEQQLNHPESPFRLKRKLQEDEAVIAYLESRGLLVAAGSESALTRACLKLGSLLTEQCAAQPQAARPRLKEIFWQGVPQDVHPRAV</sequence>
<dbReference type="AlphaFoldDB" id="A0A383RKB5"/>
<name>A0A383RKB5_PAEAL</name>
<evidence type="ECO:0000313" key="1">
    <source>
        <dbReference type="EMBL" id="SYX87467.1"/>
    </source>
</evidence>
<protein>
    <submittedName>
        <fullName evidence="1">Uncharacterized protein</fullName>
    </submittedName>
</protein>
<proteinExistence type="predicted"/>
<organism evidence="1 2">
    <name type="scientific">Paenibacillus alvei</name>
    <name type="common">Bacillus alvei</name>
    <dbReference type="NCBI Taxonomy" id="44250"/>
    <lineage>
        <taxon>Bacteria</taxon>
        <taxon>Bacillati</taxon>
        <taxon>Bacillota</taxon>
        <taxon>Bacilli</taxon>
        <taxon>Bacillales</taxon>
        <taxon>Paenibacillaceae</taxon>
        <taxon>Paenibacillus</taxon>
    </lineage>
</organism>
<dbReference type="Proteomes" id="UP000304148">
    <property type="component" value="Chromosome"/>
</dbReference>
<dbReference type="RefSeq" id="WP_138189062.1">
    <property type="nucleotide sequence ID" value="NZ_LS992241.1"/>
</dbReference>